<dbReference type="PANTHER" id="PTHR45081:SF1">
    <property type="entry name" value="EF HAND FAMILY PROTEIN, PUTATIVE, EXPRESSED-RELATED"/>
    <property type="match status" value="1"/>
</dbReference>
<evidence type="ECO:0000313" key="1">
    <source>
        <dbReference type="EMBL" id="GKU90048.1"/>
    </source>
</evidence>
<dbReference type="PANTHER" id="PTHR45081">
    <property type="entry name" value="EF HAND FAMILY PROTEIN, PUTATIVE, EXPRESSED-RELATED"/>
    <property type="match status" value="1"/>
</dbReference>
<dbReference type="AlphaFoldDB" id="A0AAV5HN29"/>
<reference evidence="1 2" key="1">
    <citation type="journal article" date="2021" name="Commun. Biol.">
        <title>The genome of Shorea leprosula (Dipterocarpaceae) highlights the ecological relevance of drought in aseasonal tropical rainforests.</title>
        <authorList>
            <person name="Ng K.K.S."/>
            <person name="Kobayashi M.J."/>
            <person name="Fawcett J.A."/>
            <person name="Hatakeyama M."/>
            <person name="Paape T."/>
            <person name="Ng C.H."/>
            <person name="Ang C.C."/>
            <person name="Tnah L.H."/>
            <person name="Lee C.T."/>
            <person name="Nishiyama T."/>
            <person name="Sese J."/>
            <person name="O'Brien M.J."/>
            <person name="Copetti D."/>
            <person name="Mohd Noor M.I."/>
            <person name="Ong R.C."/>
            <person name="Putra M."/>
            <person name="Sireger I.Z."/>
            <person name="Indrioko S."/>
            <person name="Kosugi Y."/>
            <person name="Izuno A."/>
            <person name="Isagi Y."/>
            <person name="Lee S.L."/>
            <person name="Shimizu K.K."/>
        </authorList>
    </citation>
    <scope>NUCLEOTIDE SEQUENCE [LARGE SCALE GENOMIC DNA]</scope>
    <source>
        <strain evidence="1">214</strain>
    </source>
</reference>
<protein>
    <submittedName>
        <fullName evidence="1">Uncharacterized protein</fullName>
    </submittedName>
</protein>
<dbReference type="InterPro" id="IPR011992">
    <property type="entry name" value="EF-hand-dom_pair"/>
</dbReference>
<accession>A0AAV5HN29</accession>
<name>A0AAV5HN29_9ROSI</name>
<dbReference type="GO" id="GO:0005886">
    <property type="term" value="C:plasma membrane"/>
    <property type="evidence" value="ECO:0007669"/>
    <property type="project" value="TreeGrafter"/>
</dbReference>
<sequence>MTNRVELHDAIYHLKQLQKKKVKGNGDSNGEGAFVVVEPSKFKTVSEKTTLRQDLSNALQIRAFQRVTRLSRCEVDLLKREMTENDVPISYSGGGGPQKSIRKPNLEEILRRLLNFLKPETFQGAVKAINEKILSVLDETGSGRVDLGMFYAVIAPICGGPPDKRKRVAFDALLWRPVNEGSSQIRKVDVMKYIKLLRAIYVPSDGVAEMLEVHGETDSSMVSFSEFVVMFDDPDRGFGVMSTLMKLESGDRNRHGHRVCSVCHYPIIGSRFKEIKSHFNLCSHCYSEGKVPSNFKQDEYKFKEYGREAEVMKDKCMCFT</sequence>
<comment type="caution">
    <text evidence="1">The sequence shown here is derived from an EMBL/GenBank/DDBJ whole genome shotgun (WGS) entry which is preliminary data.</text>
</comment>
<evidence type="ECO:0000313" key="2">
    <source>
        <dbReference type="Proteomes" id="UP001054252"/>
    </source>
</evidence>
<organism evidence="1 2">
    <name type="scientific">Rubroshorea leprosula</name>
    <dbReference type="NCBI Taxonomy" id="152421"/>
    <lineage>
        <taxon>Eukaryota</taxon>
        <taxon>Viridiplantae</taxon>
        <taxon>Streptophyta</taxon>
        <taxon>Embryophyta</taxon>
        <taxon>Tracheophyta</taxon>
        <taxon>Spermatophyta</taxon>
        <taxon>Magnoliopsida</taxon>
        <taxon>eudicotyledons</taxon>
        <taxon>Gunneridae</taxon>
        <taxon>Pentapetalae</taxon>
        <taxon>rosids</taxon>
        <taxon>malvids</taxon>
        <taxon>Malvales</taxon>
        <taxon>Dipterocarpaceae</taxon>
        <taxon>Rubroshorea</taxon>
    </lineage>
</organism>
<gene>
    <name evidence="1" type="ORF">SLEP1_g4095</name>
</gene>
<keyword evidence="2" id="KW-1185">Reference proteome</keyword>
<dbReference type="SUPFAM" id="SSF57850">
    <property type="entry name" value="RING/U-box"/>
    <property type="match status" value="1"/>
</dbReference>
<dbReference type="EMBL" id="BPVZ01000004">
    <property type="protein sequence ID" value="GKU90048.1"/>
    <property type="molecule type" value="Genomic_DNA"/>
</dbReference>
<dbReference type="Proteomes" id="UP001054252">
    <property type="component" value="Unassembled WGS sequence"/>
</dbReference>
<proteinExistence type="predicted"/>
<dbReference type="SUPFAM" id="SSF47473">
    <property type="entry name" value="EF-hand"/>
    <property type="match status" value="1"/>
</dbReference>
<dbReference type="Gene3D" id="1.10.238.10">
    <property type="entry name" value="EF-hand"/>
    <property type="match status" value="1"/>
</dbReference>